<keyword evidence="3" id="KW-1185">Reference proteome</keyword>
<name>A0A0J7L7B4_LASNI</name>
<organism evidence="2 3">
    <name type="scientific">Lasius niger</name>
    <name type="common">Black garden ant</name>
    <dbReference type="NCBI Taxonomy" id="67767"/>
    <lineage>
        <taxon>Eukaryota</taxon>
        <taxon>Metazoa</taxon>
        <taxon>Ecdysozoa</taxon>
        <taxon>Arthropoda</taxon>
        <taxon>Hexapoda</taxon>
        <taxon>Insecta</taxon>
        <taxon>Pterygota</taxon>
        <taxon>Neoptera</taxon>
        <taxon>Endopterygota</taxon>
        <taxon>Hymenoptera</taxon>
        <taxon>Apocrita</taxon>
        <taxon>Aculeata</taxon>
        <taxon>Formicoidea</taxon>
        <taxon>Formicidae</taxon>
        <taxon>Formicinae</taxon>
        <taxon>Lasius</taxon>
        <taxon>Lasius</taxon>
    </lineage>
</organism>
<sequence>MSLRYFFFFECETAKCDELQEVANYIAKSWPQKQKQIANIKAAEYFIHRESLSLICFGFRFDKVVDDAFSFRDCVCKPFPRVVAIELVVDSVADLELLPFRAVMRRRHANQLKLRYASAPENDNVLLDTFNLSPSLGTYEPLIIPHQQQAANANEQIQEDNANKSLYEDAEANNQLQSKWRNQQSQKKSHHRDAPSVQRSDTRVAGRNSH</sequence>
<dbReference type="EMBL" id="LBMM01000394">
    <property type="protein sequence ID" value="KMQ98484.1"/>
    <property type="molecule type" value="Genomic_DNA"/>
</dbReference>
<evidence type="ECO:0000256" key="1">
    <source>
        <dbReference type="SAM" id="MobiDB-lite"/>
    </source>
</evidence>
<evidence type="ECO:0000313" key="3">
    <source>
        <dbReference type="Proteomes" id="UP000036403"/>
    </source>
</evidence>
<feature type="region of interest" description="Disordered" evidence="1">
    <location>
        <begin position="170"/>
        <end position="210"/>
    </location>
</feature>
<comment type="caution">
    <text evidence="2">The sequence shown here is derived from an EMBL/GenBank/DDBJ whole genome shotgun (WGS) entry which is preliminary data.</text>
</comment>
<feature type="compositionally biased region" description="Polar residues" evidence="1">
    <location>
        <begin position="172"/>
        <end position="186"/>
    </location>
</feature>
<proteinExistence type="predicted"/>
<dbReference type="Proteomes" id="UP000036403">
    <property type="component" value="Unassembled WGS sequence"/>
</dbReference>
<gene>
    <name evidence="2" type="ORF">RF55_1169</name>
</gene>
<reference evidence="2 3" key="1">
    <citation type="submission" date="2015-04" db="EMBL/GenBank/DDBJ databases">
        <title>Lasius niger genome sequencing.</title>
        <authorList>
            <person name="Konorov E.A."/>
            <person name="Nikitin M.A."/>
            <person name="Kirill M.V."/>
            <person name="Chang P."/>
        </authorList>
    </citation>
    <scope>NUCLEOTIDE SEQUENCE [LARGE SCALE GENOMIC DNA]</scope>
    <source>
        <tissue evidence="2">Whole</tissue>
    </source>
</reference>
<protein>
    <submittedName>
        <fullName evidence="2">Phage-associated helicase</fullName>
    </submittedName>
</protein>
<accession>A0A0J7L7B4</accession>
<dbReference type="PaxDb" id="67767-A0A0J7L7B4"/>
<evidence type="ECO:0000313" key="2">
    <source>
        <dbReference type="EMBL" id="KMQ98484.1"/>
    </source>
</evidence>
<dbReference type="AlphaFoldDB" id="A0A0J7L7B4"/>